<dbReference type="InterPro" id="IPR029063">
    <property type="entry name" value="SAM-dependent_MTases_sf"/>
</dbReference>
<evidence type="ECO:0000256" key="1">
    <source>
        <dbReference type="SAM" id="Phobius"/>
    </source>
</evidence>
<keyword evidence="1" id="KW-0812">Transmembrane</keyword>
<dbReference type="SUPFAM" id="SSF53335">
    <property type="entry name" value="S-adenosyl-L-methionine-dependent methyltransferases"/>
    <property type="match status" value="1"/>
</dbReference>
<dbReference type="AlphaFoldDB" id="A0A081B775"/>
<dbReference type="RefSeq" id="WP_052379128.1">
    <property type="nucleotide sequence ID" value="NZ_BBIO01000001.1"/>
</dbReference>
<name>A0A081B775_9HYPH</name>
<protein>
    <submittedName>
        <fullName evidence="2">O-methyltransferase family 3</fullName>
    </submittedName>
</protein>
<dbReference type="Proteomes" id="UP000028702">
    <property type="component" value="Unassembled WGS sequence"/>
</dbReference>
<comment type="caution">
    <text evidence="2">The sequence shown here is derived from an EMBL/GenBank/DDBJ whole genome shotgun (WGS) entry which is preliminary data.</text>
</comment>
<evidence type="ECO:0000313" key="2">
    <source>
        <dbReference type="EMBL" id="GAK43893.1"/>
    </source>
</evidence>
<dbReference type="EMBL" id="BBIO01000001">
    <property type="protein sequence ID" value="GAK43893.1"/>
    <property type="molecule type" value="Genomic_DNA"/>
</dbReference>
<reference evidence="2 3" key="1">
    <citation type="submission" date="2014-07" db="EMBL/GenBank/DDBJ databases">
        <title>Tepidicaulis marinum gen. nov., sp. nov., a novel marine bacterium denitrifying nitrate to nitrous oxide strictly under microaerobic conditions.</title>
        <authorList>
            <person name="Takeuchi M."/>
            <person name="Yamagishi T."/>
            <person name="Kamagata Y."/>
            <person name="Oshima K."/>
            <person name="Hattori M."/>
            <person name="Katayama T."/>
            <person name="Hanada S."/>
            <person name="Tamaki H."/>
            <person name="Marumo K."/>
            <person name="Maeda H."/>
            <person name="Nedachi M."/>
            <person name="Iwasaki W."/>
            <person name="Suwa Y."/>
            <person name="Sakata S."/>
        </authorList>
    </citation>
    <scope>NUCLEOTIDE SEQUENCE [LARGE SCALE GENOMIC DNA]</scope>
    <source>
        <strain evidence="2 3">MA2</strain>
    </source>
</reference>
<dbReference type="Gene3D" id="3.40.50.150">
    <property type="entry name" value="Vaccinia Virus protein VP39"/>
    <property type="match status" value="1"/>
</dbReference>
<keyword evidence="2" id="KW-0489">Methyltransferase</keyword>
<accession>A0A081B775</accession>
<proteinExistence type="predicted"/>
<keyword evidence="1" id="KW-1133">Transmembrane helix</keyword>
<dbReference type="GO" id="GO:0032259">
    <property type="term" value="P:methylation"/>
    <property type="evidence" value="ECO:0007669"/>
    <property type="project" value="UniProtKB-KW"/>
</dbReference>
<evidence type="ECO:0000313" key="3">
    <source>
        <dbReference type="Proteomes" id="UP000028702"/>
    </source>
</evidence>
<keyword evidence="2" id="KW-0808">Transferase</keyword>
<organism evidence="2 3">
    <name type="scientific">Tepidicaulis marinus</name>
    <dbReference type="NCBI Taxonomy" id="1333998"/>
    <lineage>
        <taxon>Bacteria</taxon>
        <taxon>Pseudomonadati</taxon>
        <taxon>Pseudomonadota</taxon>
        <taxon>Alphaproteobacteria</taxon>
        <taxon>Hyphomicrobiales</taxon>
        <taxon>Parvibaculaceae</taxon>
        <taxon>Tepidicaulis</taxon>
    </lineage>
</organism>
<dbReference type="Pfam" id="PF13578">
    <property type="entry name" value="Methyltransf_24"/>
    <property type="match status" value="1"/>
</dbReference>
<gene>
    <name evidence="2" type="ORF">M2A_0392</name>
</gene>
<keyword evidence="1" id="KW-0472">Membrane</keyword>
<keyword evidence="3" id="KW-1185">Reference proteome</keyword>
<dbReference type="STRING" id="1333998.M2A_0392"/>
<dbReference type="eggNOG" id="COG4122">
    <property type="taxonomic scope" value="Bacteria"/>
</dbReference>
<sequence length="256" mass="27849">MVYFLGAMSLALAAAAMFALRYGLRERRRRKGRPFFDSHPVKPLALEKLDPIFTVTGHGPSLESEVLLVGDVGSYASTSTTEAWILGALAKKASCIFEFGTCTGRTTYIFARNAPEDARIGTITLGPDDVETYKAGAEDPEGWTKEAIAESQYTDFLYTGTPVAAKVTQIFGDSKAFDETPWLGQCDLIFVDGAHAYSYVKSDTEKALRMIRPGGVIVWHDFSPACPGVWKYLGELAATHPIGHIAGTRLAVMRAV</sequence>
<dbReference type="GO" id="GO:0008168">
    <property type="term" value="F:methyltransferase activity"/>
    <property type="evidence" value="ECO:0007669"/>
    <property type="project" value="UniProtKB-KW"/>
</dbReference>
<feature type="transmembrane region" description="Helical" evidence="1">
    <location>
        <begin position="6"/>
        <end position="24"/>
    </location>
</feature>